<name>A0A1G4AZU2_9PEZI</name>
<dbReference type="AlphaFoldDB" id="A0A1G4AZU2"/>
<keyword evidence="1" id="KW-0677">Repeat</keyword>
<dbReference type="PANTHER" id="PTHR10039">
    <property type="entry name" value="AMELOGENIN"/>
    <property type="match status" value="1"/>
</dbReference>
<dbReference type="Proteomes" id="UP000176998">
    <property type="component" value="Unassembled WGS sequence"/>
</dbReference>
<dbReference type="PANTHER" id="PTHR10039:SF5">
    <property type="entry name" value="NACHT DOMAIN-CONTAINING PROTEIN"/>
    <property type="match status" value="1"/>
</dbReference>
<dbReference type="GeneID" id="34563239"/>
<dbReference type="InterPro" id="IPR056884">
    <property type="entry name" value="NPHP3-like_N"/>
</dbReference>
<evidence type="ECO:0000313" key="4">
    <source>
        <dbReference type="Proteomes" id="UP000176998"/>
    </source>
</evidence>
<dbReference type="STRING" id="1209926.A0A1G4AZU2"/>
<evidence type="ECO:0000259" key="2">
    <source>
        <dbReference type="Pfam" id="PF24883"/>
    </source>
</evidence>
<sequence length="201" mass="23212">MNKLKVIGFNDPKYWRSFRAALSEVWQSSESGEYRIRIADRQRTMTLLLCALSLETRVFEKEVQVLTKLNYMDRPTRHEKITDTHFTTSKWSLAKIEQTEAKYGKLRHWLRDDNTLFGVSEKPGSGNSTFATCIANSEETKKCLETWAGTRDLFVVGHYFTIYGVPIQQSLEALLRSLLFGISAQKPALIPKLMPDLWERS</sequence>
<organism evidence="3 4">
    <name type="scientific">Colletotrichum orchidophilum</name>
    <dbReference type="NCBI Taxonomy" id="1209926"/>
    <lineage>
        <taxon>Eukaryota</taxon>
        <taxon>Fungi</taxon>
        <taxon>Dikarya</taxon>
        <taxon>Ascomycota</taxon>
        <taxon>Pezizomycotina</taxon>
        <taxon>Sordariomycetes</taxon>
        <taxon>Hypocreomycetidae</taxon>
        <taxon>Glomerellales</taxon>
        <taxon>Glomerellaceae</taxon>
        <taxon>Colletotrichum</taxon>
    </lineage>
</organism>
<dbReference type="EMBL" id="MJBS01000097">
    <property type="protein sequence ID" value="OHE94572.1"/>
    <property type="molecule type" value="Genomic_DNA"/>
</dbReference>
<dbReference type="OrthoDB" id="4841274at2759"/>
<protein>
    <recommendedName>
        <fullName evidence="2">Nephrocystin 3-like N-terminal domain-containing protein</fullName>
    </recommendedName>
</protein>
<proteinExistence type="predicted"/>
<keyword evidence="4" id="KW-1185">Reference proteome</keyword>
<comment type="caution">
    <text evidence="3">The sequence shown here is derived from an EMBL/GenBank/DDBJ whole genome shotgun (WGS) entry which is preliminary data.</text>
</comment>
<gene>
    <name evidence="3" type="ORF">CORC01_10100</name>
</gene>
<reference evidence="3 4" key="1">
    <citation type="submission" date="2016-09" db="EMBL/GenBank/DDBJ databases">
        <authorList>
            <person name="Capua I."/>
            <person name="De Benedictis P."/>
            <person name="Joannis T."/>
            <person name="Lombin L.H."/>
            <person name="Cattoli G."/>
        </authorList>
    </citation>
    <scope>NUCLEOTIDE SEQUENCE [LARGE SCALE GENOMIC DNA]</scope>
    <source>
        <strain evidence="3 4">IMI 309357</strain>
    </source>
</reference>
<evidence type="ECO:0000313" key="3">
    <source>
        <dbReference type="EMBL" id="OHE94572.1"/>
    </source>
</evidence>
<evidence type="ECO:0000256" key="1">
    <source>
        <dbReference type="ARBA" id="ARBA00022737"/>
    </source>
</evidence>
<dbReference type="RefSeq" id="XP_022471734.1">
    <property type="nucleotide sequence ID" value="XM_022621729.1"/>
</dbReference>
<feature type="domain" description="Nephrocystin 3-like N-terminal" evidence="2">
    <location>
        <begin position="106"/>
        <end position="196"/>
    </location>
</feature>
<accession>A0A1G4AZU2</accession>
<dbReference type="Pfam" id="PF24883">
    <property type="entry name" value="NPHP3_N"/>
    <property type="match status" value="1"/>
</dbReference>